<evidence type="ECO:0000313" key="3">
    <source>
        <dbReference type="EMBL" id="MFD1216544.1"/>
    </source>
</evidence>
<dbReference type="SUPFAM" id="SSF51197">
    <property type="entry name" value="Clavaminate synthase-like"/>
    <property type="match status" value="1"/>
</dbReference>
<sequence>MTDDMYPSRVGGREQIIPRKDPVIYADPADNHGPLNSTQLSFYRDNGYLIFPELLPQLVEPLREETQQLREKLAGREELVCEPHDNTLRTIFNPCGFSDAFDRFFRHPEVLPIVQQLLGSDVYRMQSRINNKPAFHGRSFAWHSDFETWHVEDGMPRMRALTAWIMLNENHHHNGPLYVIPGSHKLYISCSGETAEDNYKSSLREQKLGVPQADTMREVLRDRDIHAITGKPGTLVIHECNLLHGSPDNISGDARQVAMCVYNSVHNRPQAPFGAPRPRPAFLSSRDHSPVTVAA</sequence>
<dbReference type="PANTHER" id="PTHR20883">
    <property type="entry name" value="PHYTANOYL-COA DIOXYGENASE DOMAIN CONTAINING 1"/>
    <property type="match status" value="1"/>
</dbReference>
<dbReference type="EMBL" id="JBHTLR010000007">
    <property type="protein sequence ID" value="MFD1216544.1"/>
    <property type="molecule type" value="Genomic_DNA"/>
</dbReference>
<comment type="caution">
    <text evidence="3">The sequence shown here is derived from an EMBL/GenBank/DDBJ whole genome shotgun (WGS) entry which is preliminary data.</text>
</comment>
<dbReference type="Gene3D" id="2.60.120.620">
    <property type="entry name" value="q2cbj1_9rhob like domain"/>
    <property type="match status" value="1"/>
</dbReference>
<gene>
    <name evidence="3" type="ORF">ACFQ2X_08045</name>
</gene>
<comment type="cofactor">
    <cofactor evidence="1">
        <name>Fe(2+)</name>
        <dbReference type="ChEBI" id="CHEBI:29033"/>
    </cofactor>
</comment>
<dbReference type="Proteomes" id="UP001597264">
    <property type="component" value="Unassembled WGS sequence"/>
</dbReference>
<name>A0ABW3UAW9_9GAMM</name>
<evidence type="ECO:0000256" key="1">
    <source>
        <dbReference type="ARBA" id="ARBA00001954"/>
    </source>
</evidence>
<accession>A0ABW3UAW9</accession>
<dbReference type="GO" id="GO:0051213">
    <property type="term" value="F:dioxygenase activity"/>
    <property type="evidence" value="ECO:0007669"/>
    <property type="project" value="UniProtKB-KW"/>
</dbReference>
<dbReference type="PANTHER" id="PTHR20883:SF48">
    <property type="entry name" value="ECTOINE DIOXYGENASE"/>
    <property type="match status" value="1"/>
</dbReference>
<evidence type="ECO:0000256" key="2">
    <source>
        <dbReference type="SAM" id="MobiDB-lite"/>
    </source>
</evidence>
<evidence type="ECO:0000313" key="4">
    <source>
        <dbReference type="Proteomes" id="UP001597264"/>
    </source>
</evidence>
<keyword evidence="3" id="KW-0560">Oxidoreductase</keyword>
<keyword evidence="3" id="KW-0223">Dioxygenase</keyword>
<dbReference type="InterPro" id="IPR008775">
    <property type="entry name" value="Phytyl_CoA_dOase-like"/>
</dbReference>
<organism evidence="3 4">
    <name type="scientific">Microbulbifer celer</name>
    <dbReference type="NCBI Taxonomy" id="435905"/>
    <lineage>
        <taxon>Bacteria</taxon>
        <taxon>Pseudomonadati</taxon>
        <taxon>Pseudomonadota</taxon>
        <taxon>Gammaproteobacteria</taxon>
        <taxon>Cellvibrionales</taxon>
        <taxon>Microbulbiferaceae</taxon>
        <taxon>Microbulbifer</taxon>
    </lineage>
</organism>
<keyword evidence="4" id="KW-1185">Reference proteome</keyword>
<feature type="region of interest" description="Disordered" evidence="2">
    <location>
        <begin position="269"/>
        <end position="295"/>
    </location>
</feature>
<dbReference type="Pfam" id="PF05721">
    <property type="entry name" value="PhyH"/>
    <property type="match status" value="1"/>
</dbReference>
<protein>
    <submittedName>
        <fullName evidence="3">Phytanoyl-CoA dioxygenase family protein</fullName>
    </submittedName>
</protein>
<reference evidence="4" key="1">
    <citation type="journal article" date="2019" name="Int. J. Syst. Evol. Microbiol.">
        <title>The Global Catalogue of Microorganisms (GCM) 10K type strain sequencing project: providing services to taxonomists for standard genome sequencing and annotation.</title>
        <authorList>
            <consortium name="The Broad Institute Genomics Platform"/>
            <consortium name="The Broad Institute Genome Sequencing Center for Infectious Disease"/>
            <person name="Wu L."/>
            <person name="Ma J."/>
        </authorList>
    </citation>
    <scope>NUCLEOTIDE SEQUENCE [LARGE SCALE GENOMIC DNA]</scope>
    <source>
        <strain evidence="4">CCUG 54356</strain>
    </source>
</reference>
<dbReference type="RefSeq" id="WP_230438653.1">
    <property type="nucleotide sequence ID" value="NZ_CP087715.1"/>
</dbReference>
<proteinExistence type="predicted"/>